<reference evidence="7" key="1">
    <citation type="journal article" date="2022" name="Proc. Natl. Acad. Sci. U.S.A.">
        <title>Life cycle and functional genomics of the unicellular red alga Galdieria for elucidating algal and plant evolution and industrial use.</title>
        <authorList>
            <person name="Hirooka S."/>
            <person name="Itabashi T."/>
            <person name="Ichinose T.M."/>
            <person name="Onuma R."/>
            <person name="Fujiwara T."/>
            <person name="Yamashita S."/>
            <person name="Jong L.W."/>
            <person name="Tomita R."/>
            <person name="Iwane A.H."/>
            <person name="Miyagishima S.Y."/>
        </authorList>
    </citation>
    <scope>NUCLEOTIDE SEQUENCE</scope>
    <source>
        <strain evidence="7">NBRC 102759</strain>
    </source>
</reference>
<evidence type="ECO:0000313" key="7">
    <source>
        <dbReference type="EMBL" id="GJQ08791.1"/>
    </source>
</evidence>
<dbReference type="InterPro" id="IPR038577">
    <property type="entry name" value="GT10-like_C_sf"/>
</dbReference>
<name>A0A9C7PS13_9RHOD</name>
<evidence type="ECO:0000313" key="8">
    <source>
        <dbReference type="Proteomes" id="UP001061958"/>
    </source>
</evidence>
<comment type="similarity">
    <text evidence="2 5">Belongs to the glycosyltransferase 10 family.</text>
</comment>
<comment type="caution">
    <text evidence="7">The sequence shown here is derived from an EMBL/GenBank/DDBJ whole genome shotgun (WGS) entry which is preliminary data.</text>
</comment>
<dbReference type="GO" id="GO:0046920">
    <property type="term" value="F:alpha-(1-&gt;3)-fucosyltransferase activity"/>
    <property type="evidence" value="ECO:0007669"/>
    <property type="project" value="TreeGrafter"/>
</dbReference>
<dbReference type="EC" id="2.4.1.-" evidence="5"/>
<keyword evidence="5" id="KW-1133">Transmembrane helix</keyword>
<organism evidence="7 8">
    <name type="scientific">Galdieria partita</name>
    <dbReference type="NCBI Taxonomy" id="83374"/>
    <lineage>
        <taxon>Eukaryota</taxon>
        <taxon>Rhodophyta</taxon>
        <taxon>Bangiophyceae</taxon>
        <taxon>Galdieriales</taxon>
        <taxon>Galdieriaceae</taxon>
        <taxon>Galdieria</taxon>
    </lineage>
</organism>
<gene>
    <name evidence="7" type="ORF">GpartN1_g582.t1</name>
</gene>
<keyword evidence="5" id="KW-0472">Membrane</keyword>
<accession>A0A9C7PS13</accession>
<keyword evidence="4 5" id="KW-0808">Transferase</keyword>
<dbReference type="AlphaFoldDB" id="A0A9C7PS13"/>
<dbReference type="OrthoDB" id="427096at2759"/>
<comment type="pathway">
    <text evidence="1">Protein modification; protein glycosylation.</text>
</comment>
<evidence type="ECO:0000256" key="1">
    <source>
        <dbReference type="ARBA" id="ARBA00004922"/>
    </source>
</evidence>
<dbReference type="Proteomes" id="UP001061958">
    <property type="component" value="Unassembled WGS sequence"/>
</dbReference>
<sequence length="380" mass="43993">MTCFLNCLLRVSRQRLSCGGLRKLRYLFSLLAVFLVFKFNFLPLLGRASVRKVETVGAHSYNMTPKASYVSSNSKRVVVAYCKNDWAWKGLFELFNVSDERWHFVLKEEPERADIVAHSPWGTCMGKYTDVTEIFIDMEPNIHKGSENSVTISTVKPTESSVNVLYVPYALWSFAERKAAVTTDLIRNLSDLEAEEKLREKSRFAAFAARYCSRDKKLGETRTYFFDILSSKYKAVDALGNCRHNMDPPSRVDPPYDNDRDMVIEWYRPYKFSFCFENSQLTGYITEKLFNSFLADTIPIYWGAPNIDELVNTDAIIVCNEGNNTFKSCVEQVIELDLNRTLWKQKLQIPLFKDGALPLWLQWKTYSEQLLSMLIKFLDE</sequence>
<keyword evidence="3 5" id="KW-0328">Glycosyltransferase</keyword>
<keyword evidence="5" id="KW-0812">Transmembrane</keyword>
<dbReference type="PANTHER" id="PTHR11929:SF194">
    <property type="entry name" value="ALPHA-(1,3)-FUCOSYLTRANSFERASE 10"/>
    <property type="match status" value="1"/>
</dbReference>
<evidence type="ECO:0000256" key="2">
    <source>
        <dbReference type="ARBA" id="ARBA00008919"/>
    </source>
</evidence>
<evidence type="ECO:0000256" key="3">
    <source>
        <dbReference type="ARBA" id="ARBA00022676"/>
    </source>
</evidence>
<dbReference type="Gene3D" id="3.40.50.11660">
    <property type="entry name" value="Glycosyl transferase family 10, C-terminal domain"/>
    <property type="match status" value="1"/>
</dbReference>
<feature type="transmembrane region" description="Helical" evidence="5">
    <location>
        <begin position="24"/>
        <end position="45"/>
    </location>
</feature>
<evidence type="ECO:0000259" key="6">
    <source>
        <dbReference type="Pfam" id="PF00852"/>
    </source>
</evidence>
<keyword evidence="8" id="KW-1185">Reference proteome</keyword>
<keyword evidence="5" id="KW-0333">Golgi apparatus</keyword>
<feature type="domain" description="Fucosyltransferase C-terminal" evidence="6">
    <location>
        <begin position="200"/>
        <end position="343"/>
    </location>
</feature>
<dbReference type="InterPro" id="IPR001503">
    <property type="entry name" value="Glyco_trans_10"/>
</dbReference>
<reference evidence="7" key="2">
    <citation type="submission" date="2022-01" db="EMBL/GenBank/DDBJ databases">
        <authorList>
            <person name="Hirooka S."/>
            <person name="Miyagishima S.Y."/>
        </authorList>
    </citation>
    <scope>NUCLEOTIDE SEQUENCE</scope>
    <source>
        <strain evidence="7">NBRC 102759</strain>
    </source>
</reference>
<dbReference type="Pfam" id="PF00852">
    <property type="entry name" value="Glyco_transf_10"/>
    <property type="match status" value="1"/>
</dbReference>
<evidence type="ECO:0000256" key="5">
    <source>
        <dbReference type="RuleBase" id="RU003832"/>
    </source>
</evidence>
<dbReference type="SUPFAM" id="SSF53756">
    <property type="entry name" value="UDP-Glycosyltransferase/glycogen phosphorylase"/>
    <property type="match status" value="1"/>
</dbReference>
<proteinExistence type="inferred from homology"/>
<comment type="subcellular location">
    <subcellularLocation>
        <location evidence="5">Golgi apparatus</location>
        <location evidence="5">Golgi stack membrane</location>
        <topology evidence="5">Single-pass type II membrane protein</topology>
    </subcellularLocation>
</comment>
<dbReference type="EMBL" id="BQMJ01000004">
    <property type="protein sequence ID" value="GJQ08791.1"/>
    <property type="molecule type" value="Genomic_DNA"/>
</dbReference>
<dbReference type="PANTHER" id="PTHR11929">
    <property type="entry name" value="ALPHA- 1,3 -FUCOSYLTRANSFERASE"/>
    <property type="match status" value="1"/>
</dbReference>
<dbReference type="GO" id="GO:0032580">
    <property type="term" value="C:Golgi cisterna membrane"/>
    <property type="evidence" value="ECO:0007669"/>
    <property type="project" value="UniProtKB-SubCell"/>
</dbReference>
<dbReference type="InterPro" id="IPR055270">
    <property type="entry name" value="Glyco_tran_10_C"/>
</dbReference>
<protein>
    <recommendedName>
        <fullName evidence="5">Fucosyltransferase</fullName>
        <ecNumber evidence="5">2.4.1.-</ecNumber>
    </recommendedName>
</protein>
<evidence type="ECO:0000256" key="4">
    <source>
        <dbReference type="ARBA" id="ARBA00022679"/>
    </source>
</evidence>